<protein>
    <recommendedName>
        <fullName evidence="1">HEAT repeat-containing protein 6</fullName>
    </recommendedName>
</protein>
<evidence type="ECO:0000256" key="2">
    <source>
        <dbReference type="SAM" id="MobiDB-lite"/>
    </source>
</evidence>
<dbReference type="Pfam" id="PF13251">
    <property type="entry name" value="DUF4042"/>
    <property type="match status" value="1"/>
</dbReference>
<evidence type="ECO:0000313" key="4">
    <source>
        <dbReference type="Ensembl" id="ENSSFOP00015067023.1"/>
    </source>
</evidence>
<dbReference type="InterPro" id="IPR011989">
    <property type="entry name" value="ARM-like"/>
</dbReference>
<keyword evidence="5" id="KW-1185">Reference proteome</keyword>
<evidence type="ECO:0000259" key="3">
    <source>
        <dbReference type="Pfam" id="PF13251"/>
    </source>
</evidence>
<reference evidence="4 5" key="1">
    <citation type="submission" date="2019-04" db="EMBL/GenBank/DDBJ databases">
        <authorList>
            <consortium name="Wellcome Sanger Institute Data Sharing"/>
        </authorList>
    </citation>
    <scope>NUCLEOTIDE SEQUENCE [LARGE SCALE GENOMIC DNA]</scope>
</reference>
<dbReference type="Gene3D" id="1.25.10.10">
    <property type="entry name" value="Leucine-rich Repeat Variant"/>
    <property type="match status" value="3"/>
</dbReference>
<dbReference type="Pfam" id="PF13513">
    <property type="entry name" value="HEAT_EZ"/>
    <property type="match status" value="1"/>
</dbReference>
<dbReference type="Ensembl" id="ENSSFOT00015071899.1">
    <property type="protein sequence ID" value="ENSSFOP00015067023.1"/>
    <property type="gene ID" value="ENSSFOG00015005035.2"/>
</dbReference>
<dbReference type="InterPro" id="IPR016024">
    <property type="entry name" value="ARM-type_fold"/>
</dbReference>
<organism evidence="4 5">
    <name type="scientific">Scleropages formosus</name>
    <name type="common">Asian bonytongue</name>
    <name type="synonym">Osteoglossum formosum</name>
    <dbReference type="NCBI Taxonomy" id="113540"/>
    <lineage>
        <taxon>Eukaryota</taxon>
        <taxon>Metazoa</taxon>
        <taxon>Chordata</taxon>
        <taxon>Craniata</taxon>
        <taxon>Vertebrata</taxon>
        <taxon>Euteleostomi</taxon>
        <taxon>Actinopterygii</taxon>
        <taxon>Neopterygii</taxon>
        <taxon>Teleostei</taxon>
        <taxon>Osteoglossocephala</taxon>
        <taxon>Osteoglossomorpha</taxon>
        <taxon>Osteoglossiformes</taxon>
        <taxon>Osteoglossidae</taxon>
        <taxon>Scleropages</taxon>
    </lineage>
</organism>
<accession>A0A8C9W034</accession>
<dbReference type="InterPro" id="IPR025283">
    <property type="entry name" value="DUF4042"/>
</dbReference>
<name>A0A8C9W034_SCLFO</name>
<feature type="domain" description="DUF4042" evidence="3">
    <location>
        <begin position="432"/>
        <end position="613"/>
    </location>
</feature>
<feature type="compositionally biased region" description="Basic and acidic residues" evidence="2">
    <location>
        <begin position="344"/>
        <end position="353"/>
    </location>
</feature>
<dbReference type="SUPFAM" id="SSF48371">
    <property type="entry name" value="ARM repeat"/>
    <property type="match status" value="2"/>
</dbReference>
<proteinExistence type="predicted"/>
<dbReference type="AlphaFoldDB" id="A0A8C9W034"/>
<reference evidence="4" key="2">
    <citation type="submission" date="2025-08" db="UniProtKB">
        <authorList>
            <consortium name="Ensembl"/>
        </authorList>
    </citation>
    <scope>IDENTIFICATION</scope>
</reference>
<dbReference type="PANTHER" id="PTHR13366:SF0">
    <property type="entry name" value="HEAT REPEAT-CONTAINING PROTEIN 6"/>
    <property type="match status" value="1"/>
</dbReference>
<feature type="region of interest" description="Disordered" evidence="2">
    <location>
        <begin position="620"/>
        <end position="663"/>
    </location>
</feature>
<dbReference type="GeneTree" id="ENSGT00390000016675"/>
<sequence>MAANTAVPSLSGAPRCALDFSTINHSGDAACSVNGCAGLGRGESGGPGVQFSRCYSKLCSLTPSDMESFKTELNLLFDQLISENYYSDYAGSYTIRAEDVCSLLVQASRLVKYNQEHLVIKFCQLTHHLLNRLQVIVDEPSFDRLVSYSTRALAACSPWTHAEILQALAALVYGNGPKCQKYLPDLLGRGGVLVRYSSPSQPDLELRRTAVHCLANLCLGLPGQPYLEESYRSVCFQTFLQILQAPRPPNVDDIVFCMLLQDALKGMQYYLNGAKGKLTAGEHLGTLLAVLKKYMFFGLWGINLEMPTILYPTPLPQYEGVPAAKEDSPRDVPNKKRKSRGRSKKAEPEAGHGEDDEEAQEAEVRQSPRKAGGGETHSHWSLGPTYAGRPSSVAQREAPPSLYPSWKRSSSDSEFSDPEGGMQSKLRLYQARVRQGALHCFLAAVKCVEKRVLYGYWSSFVPDAPSIGSPPALTLLTIALKDPSPKVRAGSLQVLSALLEGSRKFLSAAEDTGAPRQAFTPFSVTLAGSLRELHRGLVLALVAESSSQTLTQVIKCLAHLVCNVPYGRLRPGLLKTLWQQIGPYVSHRDVNVRVSSLTLLGAVVSAQAPLSEVRLLLQQPPGSGSASGALSGPSTPQEAQPQGGRSGPEKEAPSSCGRLPEGNSQSQCWLLQLCVSLVVQPREDPCSDSDAGAAAPGALEPSPVRLEALQDKSQLLCITVLLGLSYSENSPVKAAAVRALGVYVLFPCLREDVMFVADTANSILTSLEDRSPNVRAKAAWSLGNLTDTLIVNMASVGRDFQEEFSDMLLLKMLRSATSACLGDKDRVKSNAVRALGNLLHFLQPAHLSRSGFEGPMDEAVRALIDAVRSDATMKVRWNACYALGNAFRNPALPLGTAPWTADAYSALSQAVTCCRNFKVRIKSAAALSVPAERDRYGGAAQFGKLWRALARALECSNEAEDFLEYRYCAGLRTQLCRTLLHLMSLCQPDDLPAVAAPLAEESRPALHAYFAHYHLDEGNQGQPENDGVRESCQPQEKLGRLEEIVAHLRSFPEMSPHTREAQTQVVSFLEEVLRSCHESQAPSPLY</sequence>
<feature type="region of interest" description="Disordered" evidence="2">
    <location>
        <begin position="321"/>
        <end position="421"/>
    </location>
</feature>
<dbReference type="InterPro" id="IPR052107">
    <property type="entry name" value="HEAT6"/>
</dbReference>
<evidence type="ECO:0000256" key="1">
    <source>
        <dbReference type="ARBA" id="ARBA00015263"/>
    </source>
</evidence>
<dbReference type="PANTHER" id="PTHR13366">
    <property type="entry name" value="MALARIA ANTIGEN-RELATED"/>
    <property type="match status" value="1"/>
</dbReference>
<gene>
    <name evidence="4" type="primary">HEATR6</name>
    <name evidence="4" type="synonym">heatr6</name>
</gene>
<dbReference type="Proteomes" id="UP000694397">
    <property type="component" value="Chromosome 4"/>
</dbReference>
<reference evidence="4" key="3">
    <citation type="submission" date="2025-09" db="UniProtKB">
        <authorList>
            <consortium name="Ensembl"/>
        </authorList>
    </citation>
    <scope>IDENTIFICATION</scope>
</reference>
<feature type="compositionally biased region" description="Basic and acidic residues" evidence="2">
    <location>
        <begin position="324"/>
        <end position="334"/>
    </location>
</feature>
<feature type="compositionally biased region" description="Low complexity" evidence="2">
    <location>
        <begin position="620"/>
        <end position="634"/>
    </location>
</feature>
<evidence type="ECO:0000313" key="5">
    <source>
        <dbReference type="Proteomes" id="UP000694397"/>
    </source>
</evidence>